<dbReference type="Pfam" id="PF00534">
    <property type="entry name" value="Glycos_transf_1"/>
    <property type="match status" value="1"/>
</dbReference>
<dbReference type="CDD" id="cd03801">
    <property type="entry name" value="GT4_PimA-like"/>
    <property type="match status" value="1"/>
</dbReference>
<dbReference type="GO" id="GO:0016757">
    <property type="term" value="F:glycosyltransferase activity"/>
    <property type="evidence" value="ECO:0007669"/>
    <property type="project" value="UniProtKB-ARBA"/>
</dbReference>
<feature type="domain" description="Glycosyltransferase subfamily 4-like N-terminal" evidence="3">
    <location>
        <begin position="114"/>
        <end position="265"/>
    </location>
</feature>
<evidence type="ECO:0000259" key="2">
    <source>
        <dbReference type="Pfam" id="PF00534"/>
    </source>
</evidence>
<dbReference type="PANTHER" id="PTHR12526:SF636">
    <property type="entry name" value="BLL3647 PROTEIN"/>
    <property type="match status" value="1"/>
</dbReference>
<evidence type="ECO:0008006" key="6">
    <source>
        <dbReference type="Google" id="ProtNLM"/>
    </source>
</evidence>
<sequence>MLRLLRRPALCRRPRGARDPRGDRRPDAGAGRGACPARRRPRGQARRCRLLCQPGRRHGPRGPGAPRPALARAGRTAVGRRAARQPDRPRPRPRSGSGAMRIAFLTDFLGTMAGTEASICEAACCLRAAGHAVAVVVFPRDEPPHRHWLAVLARAGADVAVLDRADEALAAAEAWRRLAAWRVDIVHAIPMGRFMLSCLAADNRPACPVVATETSEASPRCTWYEPATFPRMAVLDAIVAPCHAVARNLRRHFRYPGRIEVIPHPLRVPEAAIRPLDPARLAQLGRIGSVTRLRVEKGVAFLLAALALPTTPGFCRLSLYGECGEREQTAALIQTLGLGRRVTIAGPFRGAAAMERIHAAHPVMVLSSLFEGLPLALLNAIARGCPVIATDVGGVREIVGDDAAGIVVPRADPTAMSLAIRAIATDPARALACSRAGVEIFRETFHVSRVMARLERFYRDLAG</sequence>
<proteinExistence type="predicted"/>
<feature type="domain" description="Glycosyl transferase family 1" evidence="2">
    <location>
        <begin position="287"/>
        <end position="436"/>
    </location>
</feature>
<keyword evidence="5" id="KW-1185">Reference proteome</keyword>
<feature type="compositionally biased region" description="Basic and acidic residues" evidence="1">
    <location>
        <begin position="16"/>
        <end position="27"/>
    </location>
</feature>
<protein>
    <recommendedName>
        <fullName evidence="6">Glycosyltransferase</fullName>
    </recommendedName>
</protein>
<evidence type="ECO:0000313" key="4">
    <source>
        <dbReference type="EMBL" id="PWR21979.1"/>
    </source>
</evidence>
<evidence type="ECO:0000259" key="3">
    <source>
        <dbReference type="Pfam" id="PF13439"/>
    </source>
</evidence>
<organism evidence="4 5">
    <name type="scientific">Zavarzinia compransoris</name>
    <dbReference type="NCBI Taxonomy" id="1264899"/>
    <lineage>
        <taxon>Bacteria</taxon>
        <taxon>Pseudomonadati</taxon>
        <taxon>Pseudomonadota</taxon>
        <taxon>Alphaproteobacteria</taxon>
        <taxon>Rhodospirillales</taxon>
        <taxon>Zavarziniaceae</taxon>
        <taxon>Zavarzinia</taxon>
    </lineage>
</organism>
<dbReference type="PANTHER" id="PTHR12526">
    <property type="entry name" value="GLYCOSYLTRANSFERASE"/>
    <property type="match status" value="1"/>
</dbReference>
<feature type="region of interest" description="Disordered" evidence="1">
    <location>
        <begin position="1"/>
        <end position="97"/>
    </location>
</feature>
<gene>
    <name evidence="4" type="ORF">DKG75_08345</name>
</gene>
<dbReference type="Proteomes" id="UP000246077">
    <property type="component" value="Unassembled WGS sequence"/>
</dbReference>
<dbReference type="InterPro" id="IPR028098">
    <property type="entry name" value="Glyco_trans_4-like_N"/>
</dbReference>
<dbReference type="SUPFAM" id="SSF53756">
    <property type="entry name" value="UDP-Glycosyltransferase/glycogen phosphorylase"/>
    <property type="match status" value="1"/>
</dbReference>
<accession>A0A317E4R0</accession>
<dbReference type="EMBL" id="QGLF01000002">
    <property type="protein sequence ID" value="PWR21979.1"/>
    <property type="molecule type" value="Genomic_DNA"/>
</dbReference>
<evidence type="ECO:0000313" key="5">
    <source>
        <dbReference type="Proteomes" id="UP000246077"/>
    </source>
</evidence>
<evidence type="ECO:0000256" key="1">
    <source>
        <dbReference type="SAM" id="MobiDB-lite"/>
    </source>
</evidence>
<dbReference type="AlphaFoldDB" id="A0A317E4R0"/>
<feature type="compositionally biased region" description="Low complexity" evidence="1">
    <location>
        <begin position="67"/>
        <end position="80"/>
    </location>
</feature>
<reference evidence="5" key="1">
    <citation type="submission" date="2018-05" db="EMBL/GenBank/DDBJ databases">
        <title>Zavarzinia sp. HR-AS.</title>
        <authorList>
            <person name="Lee Y."/>
            <person name="Jeon C.O."/>
        </authorList>
    </citation>
    <scope>NUCLEOTIDE SEQUENCE [LARGE SCALE GENOMIC DNA]</scope>
    <source>
        <strain evidence="5">DSM 1231</strain>
    </source>
</reference>
<feature type="compositionally biased region" description="Basic residues" evidence="1">
    <location>
        <begin position="1"/>
        <end position="15"/>
    </location>
</feature>
<name>A0A317E4R0_9PROT</name>
<feature type="compositionally biased region" description="Basic residues" evidence="1">
    <location>
        <begin position="37"/>
        <end position="60"/>
    </location>
</feature>
<dbReference type="InterPro" id="IPR001296">
    <property type="entry name" value="Glyco_trans_1"/>
</dbReference>
<dbReference type="Pfam" id="PF13439">
    <property type="entry name" value="Glyco_transf_4"/>
    <property type="match status" value="1"/>
</dbReference>
<dbReference type="Gene3D" id="3.40.50.2000">
    <property type="entry name" value="Glycogen Phosphorylase B"/>
    <property type="match status" value="2"/>
</dbReference>
<comment type="caution">
    <text evidence="4">The sequence shown here is derived from an EMBL/GenBank/DDBJ whole genome shotgun (WGS) entry which is preliminary data.</text>
</comment>